<dbReference type="Proteomes" id="UP000077202">
    <property type="component" value="Unassembled WGS sequence"/>
</dbReference>
<proteinExistence type="predicted"/>
<keyword evidence="3" id="KW-1185">Reference proteome</keyword>
<evidence type="ECO:0000313" key="2">
    <source>
        <dbReference type="EMBL" id="OAE35112.1"/>
    </source>
</evidence>
<dbReference type="CDD" id="cd09272">
    <property type="entry name" value="RNase_HI_RT_Ty1"/>
    <property type="match status" value="1"/>
</dbReference>
<evidence type="ECO:0000259" key="1">
    <source>
        <dbReference type="Pfam" id="PF07727"/>
    </source>
</evidence>
<dbReference type="PANTHER" id="PTHR11439">
    <property type="entry name" value="GAG-POL-RELATED RETROTRANSPOSON"/>
    <property type="match status" value="1"/>
</dbReference>
<organism evidence="2 3">
    <name type="scientific">Marchantia polymorpha subsp. ruderalis</name>
    <dbReference type="NCBI Taxonomy" id="1480154"/>
    <lineage>
        <taxon>Eukaryota</taxon>
        <taxon>Viridiplantae</taxon>
        <taxon>Streptophyta</taxon>
        <taxon>Embryophyta</taxon>
        <taxon>Marchantiophyta</taxon>
        <taxon>Marchantiopsida</taxon>
        <taxon>Marchantiidae</taxon>
        <taxon>Marchantiales</taxon>
        <taxon>Marchantiaceae</taxon>
        <taxon>Marchantia</taxon>
    </lineage>
</organism>
<gene>
    <name evidence="2" type="ORF">AXG93_763s1460</name>
</gene>
<dbReference type="Pfam" id="PF07727">
    <property type="entry name" value="RVT_2"/>
    <property type="match status" value="1"/>
</dbReference>
<dbReference type="InterPro" id="IPR013103">
    <property type="entry name" value="RVT_2"/>
</dbReference>
<name>A0A176WS57_MARPO</name>
<protein>
    <recommendedName>
        <fullName evidence="1">Reverse transcriptase Ty1/copia-type domain-containing protein</fullName>
    </recommendedName>
</protein>
<sequence length="357" mass="41340">MIILSPMICHMKKHRYMWSKLEWNAAMEREMQSMIEHKTWELVELPKDQTMIDSKWVYKLKDNPAGDEARIFKARLMTRAILYGYDPCVYMKKVNDETFNLIILVLYVDDMLILAKNQSDVDECKSQLKSAFKMKDMGESRRILGMDIYRDFEQKKLWLSQGKKVHWEAVKWILRYLKSTVDYGLLFDGLLDNAKSLFGYVDADYGQDLDKRRSTTGYVFTLGGGSISWRSTLQKCVAQSTTEAEYVAAAEAAKEAIWLDKLIMEMGLTQGVVNLHCDSQSALHLAANQVMDSRVKHIDIRYHFIRQAVSDKTIELVKIDGKLNPADALTKVIPLESFRRHCATMQVVHREHERYGS</sequence>
<evidence type="ECO:0000313" key="3">
    <source>
        <dbReference type="Proteomes" id="UP000077202"/>
    </source>
</evidence>
<feature type="domain" description="Reverse transcriptase Ty1/copia-type" evidence="1">
    <location>
        <begin position="100"/>
        <end position="157"/>
    </location>
</feature>
<accession>A0A176WS57</accession>
<dbReference type="AlphaFoldDB" id="A0A176WS57"/>
<dbReference type="EMBL" id="LVLJ01000267">
    <property type="protein sequence ID" value="OAE35112.1"/>
    <property type="molecule type" value="Genomic_DNA"/>
</dbReference>
<dbReference type="InterPro" id="IPR043502">
    <property type="entry name" value="DNA/RNA_pol_sf"/>
</dbReference>
<comment type="caution">
    <text evidence="2">The sequence shown here is derived from an EMBL/GenBank/DDBJ whole genome shotgun (WGS) entry which is preliminary data.</text>
</comment>
<reference evidence="2" key="1">
    <citation type="submission" date="2016-03" db="EMBL/GenBank/DDBJ databases">
        <title>Mechanisms controlling the formation of the plant cell surface in tip-growing cells are functionally conserved among land plants.</title>
        <authorList>
            <person name="Honkanen S."/>
            <person name="Jones V.A."/>
            <person name="Morieri G."/>
            <person name="Champion C."/>
            <person name="Hetherington A.J."/>
            <person name="Kelly S."/>
            <person name="Saint-Marcoux D."/>
            <person name="Proust H."/>
            <person name="Prescott H."/>
            <person name="Dolan L."/>
        </authorList>
    </citation>
    <scope>NUCLEOTIDE SEQUENCE [LARGE SCALE GENOMIC DNA]</scope>
    <source>
        <tissue evidence="2">Whole gametophyte</tissue>
    </source>
</reference>
<dbReference type="SUPFAM" id="SSF56672">
    <property type="entry name" value="DNA/RNA polymerases"/>
    <property type="match status" value="1"/>
</dbReference>